<feature type="domain" description="Reverse transcriptase" evidence="5">
    <location>
        <begin position="529"/>
        <end position="788"/>
    </location>
</feature>
<evidence type="ECO:0000256" key="3">
    <source>
        <dbReference type="ARBA" id="ARBA00022912"/>
    </source>
</evidence>
<dbReference type="InterPro" id="IPR036457">
    <property type="entry name" value="PPM-type-like_dom_sf"/>
</dbReference>
<feature type="domain" description="PPM-type phosphatase" evidence="7">
    <location>
        <begin position="1319"/>
        <end position="1746"/>
    </location>
</feature>
<dbReference type="SUPFAM" id="SSF81606">
    <property type="entry name" value="PP2C-like"/>
    <property type="match status" value="1"/>
</dbReference>
<evidence type="ECO:0000313" key="8">
    <source>
        <dbReference type="EMBL" id="SVE86109.1"/>
    </source>
</evidence>
<dbReference type="GO" id="GO:0004523">
    <property type="term" value="F:RNA-DNA hybrid ribonuclease activity"/>
    <property type="evidence" value="ECO:0007669"/>
    <property type="project" value="InterPro"/>
</dbReference>
<keyword evidence="1" id="KW-0479">Metal-binding</keyword>
<dbReference type="GO" id="GO:0046872">
    <property type="term" value="F:metal ion binding"/>
    <property type="evidence" value="ECO:0007669"/>
    <property type="project" value="UniProtKB-KW"/>
</dbReference>
<dbReference type="InterPro" id="IPR000222">
    <property type="entry name" value="PP2C_BS"/>
</dbReference>
<dbReference type="PROSITE" id="PS50878">
    <property type="entry name" value="RT_POL"/>
    <property type="match status" value="1"/>
</dbReference>
<dbReference type="InterPro" id="IPR002156">
    <property type="entry name" value="RNaseH_domain"/>
</dbReference>
<evidence type="ECO:0000256" key="2">
    <source>
        <dbReference type="ARBA" id="ARBA00022801"/>
    </source>
</evidence>
<dbReference type="PROSITE" id="PS51746">
    <property type="entry name" value="PPM_2"/>
    <property type="match status" value="1"/>
</dbReference>
<dbReference type="InterPro" id="IPR036691">
    <property type="entry name" value="Endo/exonu/phosph_ase_sf"/>
</dbReference>
<dbReference type="PANTHER" id="PTHR36688:SF2">
    <property type="entry name" value="ENDONUCLEASE_EXONUCLEASE_PHOSPHATASE DOMAIN-CONTAINING PROTEIN"/>
    <property type="match status" value="1"/>
</dbReference>
<evidence type="ECO:0000259" key="5">
    <source>
        <dbReference type="PROSITE" id="PS50878"/>
    </source>
</evidence>
<dbReference type="CDD" id="cd00143">
    <property type="entry name" value="PP2Cc"/>
    <property type="match status" value="1"/>
</dbReference>
<organism evidence="8">
    <name type="scientific">Daphnia similis</name>
    <dbReference type="NCBI Taxonomy" id="35528"/>
    <lineage>
        <taxon>Eukaryota</taxon>
        <taxon>Metazoa</taxon>
        <taxon>Ecdysozoa</taxon>
        <taxon>Arthropoda</taxon>
        <taxon>Crustacea</taxon>
        <taxon>Branchiopoda</taxon>
        <taxon>Diplostraca</taxon>
        <taxon>Cladocera</taxon>
        <taxon>Anomopoda</taxon>
        <taxon>Daphniidae</taxon>
        <taxon>Daphnia</taxon>
        <taxon>Daphnia similis group</taxon>
    </lineage>
</organism>
<dbReference type="InterPro" id="IPR036397">
    <property type="entry name" value="RNaseH_sf"/>
</dbReference>
<comment type="similarity">
    <text evidence="4">Belongs to the PP2C family.</text>
</comment>
<dbReference type="PANTHER" id="PTHR36688">
    <property type="entry name" value="ENDO/EXONUCLEASE/PHOSPHATASE DOMAIN-CONTAINING PROTEIN"/>
    <property type="match status" value="1"/>
</dbReference>
<dbReference type="InterPro" id="IPR005135">
    <property type="entry name" value="Endo/exonuclease/phosphatase"/>
</dbReference>
<dbReference type="SUPFAM" id="SSF56219">
    <property type="entry name" value="DNase I-like"/>
    <property type="match status" value="1"/>
</dbReference>
<dbReference type="InterPro" id="IPR052560">
    <property type="entry name" value="RdDP_mobile_element"/>
</dbReference>
<dbReference type="EMBL" id="LR016490">
    <property type="protein sequence ID" value="SVE86109.1"/>
    <property type="molecule type" value="mRNA"/>
</dbReference>
<dbReference type="SUPFAM" id="SSF53098">
    <property type="entry name" value="Ribonuclease H-like"/>
    <property type="match status" value="1"/>
</dbReference>
<proteinExistence type="evidence at transcript level"/>
<gene>
    <name evidence="8" type="primary">EOG090X05SW</name>
</gene>
<dbReference type="Pfam" id="PF14529">
    <property type="entry name" value="Exo_endo_phos_2"/>
    <property type="match status" value="1"/>
</dbReference>
<dbReference type="GO" id="GO:0042575">
    <property type="term" value="C:DNA polymerase complex"/>
    <property type="evidence" value="ECO:0007669"/>
    <property type="project" value="UniProtKB-ARBA"/>
</dbReference>
<dbReference type="InterPro" id="IPR043502">
    <property type="entry name" value="DNA/RNA_pol_sf"/>
</dbReference>
<keyword evidence="3 4" id="KW-0904">Protein phosphatase</keyword>
<protein>
    <submittedName>
        <fullName evidence="8">EOG090X05SW</fullName>
    </submittedName>
</protein>
<dbReference type="GO" id="GO:0004721">
    <property type="term" value="F:phosphoprotein phosphatase activity"/>
    <property type="evidence" value="ECO:0007669"/>
    <property type="project" value="UniProtKB-KW"/>
</dbReference>
<dbReference type="InterPro" id="IPR012337">
    <property type="entry name" value="RNaseH-like_sf"/>
</dbReference>
<evidence type="ECO:0000259" key="6">
    <source>
        <dbReference type="PROSITE" id="PS50879"/>
    </source>
</evidence>
<dbReference type="SUPFAM" id="SSF56672">
    <property type="entry name" value="DNA/RNA polymerases"/>
    <property type="match status" value="1"/>
</dbReference>
<name>A0A4Y7MZG4_9CRUS</name>
<evidence type="ECO:0000259" key="7">
    <source>
        <dbReference type="PROSITE" id="PS51746"/>
    </source>
</evidence>
<dbReference type="CDD" id="cd01650">
    <property type="entry name" value="RT_nLTR_like"/>
    <property type="match status" value="1"/>
</dbReference>
<accession>A0A4Y7MZG4</accession>
<evidence type="ECO:0000256" key="1">
    <source>
        <dbReference type="ARBA" id="ARBA00022723"/>
    </source>
</evidence>
<dbReference type="Gene3D" id="3.60.10.10">
    <property type="entry name" value="Endonuclease/exonuclease/phosphatase"/>
    <property type="match status" value="1"/>
</dbReference>
<dbReference type="CDD" id="cd09276">
    <property type="entry name" value="Rnase_HI_RT_non_LTR"/>
    <property type="match status" value="1"/>
</dbReference>
<dbReference type="InterPro" id="IPR000477">
    <property type="entry name" value="RT_dom"/>
</dbReference>
<dbReference type="Pfam" id="PF00075">
    <property type="entry name" value="RNase_H"/>
    <property type="match status" value="1"/>
</dbReference>
<dbReference type="Pfam" id="PF00481">
    <property type="entry name" value="PP2C"/>
    <property type="match status" value="1"/>
</dbReference>
<dbReference type="Gene3D" id="3.30.420.10">
    <property type="entry name" value="Ribonuclease H-like superfamily/Ribonuclease H"/>
    <property type="match status" value="1"/>
</dbReference>
<dbReference type="SMART" id="SM00332">
    <property type="entry name" value="PP2Cc"/>
    <property type="match status" value="1"/>
</dbReference>
<dbReference type="GO" id="GO:0003676">
    <property type="term" value="F:nucleic acid binding"/>
    <property type="evidence" value="ECO:0007669"/>
    <property type="project" value="InterPro"/>
</dbReference>
<sequence>MSEVVSQVEESLDSLKTGQQTSNLKLDKICLILAKLLPNTNMEEMEVEQAVEFKGHLHTYKPHIVTISETFWKDTFTVKFKQYYVANRNRQNQSGGGVAILIHKSLQFKMLQIEDLRTIEAIGVSVATENNGRKEMLEVISVYVPNGQVCDEEELTKLYGSNTNSIIICGDFNARHKDWEENCVHSNRSGRAVADLLERENNLMLATPPNLGTRQCPRSFKCTTIDLAIMSPHLAATSEITKGPYIGSDHFPIHIKIKAKPTQFCTRPPSWNFNGADWKAWNASVKKTIDSTAFYETEDPSLKYQIFYDALITANENNNIKLKKDTPKCTEAEPTRAWWNEECKKAVARSRKARNACDPKRGGVNCESNRAAWREKEKEKKKIIRKAKEDSLNKHINSLNPQSSPKKTWAFTKAWMKGAPASDLYSSPLKDPETGQLITDLKTKANILADQYDHGQGIQPDNPRLELHIRKQVNATDPNGLNSDITERELGYSMSNLKSNAMGQDKVHNNMLRNLSYDNKKHLLHLLNNILQTAYVPQDWKEATIIPIRKPEKPAEEAESYRPISLTSCLGKIMERIVNRRISWQLEKKGQRLRTQAGFRKGRSTLDNIIGLEHFIRNGFNKSNPINTYAIFLDVSKAFDTTWIQGLLYKLSKKGVTGKIFCWLTNLLRNRTYNVRIGNTTSDDRELRVGVPQGSPLSPLLFSIMMDDFPTLPEPGQTLLFADDIECHTYAKDGREAETKLTPYLDSVTAWSKKWRFKFSAPKSNLINFTRQKRKQTKPLLFIAGSRIPEVQEIKHLGVYFDKGLRWNRQTEAIVSKTSKLKNLFKILAQTKHGPSIPSLVIMYKTLVRSRIDYGIMAFGESAKNRQKKLESIQNSFMRIILNAPSSTPIKEMLLELDLQPISTRKIWLSGKYLFKIEKQPNHPMFKPCYNLRRNPISWKDHNIPALKLATSHTIMANINLFQEGDNQAPQQNGIPPWAETPITLDYLQISKKEALTNQVKARALFYEYKMQKQNAVEAYTDGSLNKERKNTTYAVILPAFNIEETGTLAEGTSIFTAEAYGIHRAMEIAYNYPGDIDELVIFTDSQSVVKALASPENETHSIIQDITQISLNLKSSGTRTTICWIPSHVGVQGNERADILASNESALDRPRSRTNNSLSIAEKTAIYKQYLRKICMEELKHGHVKENIHCRTHTGSLEWHQHKSRMVTRILFRLRTGHNRLRAQSARQMPDMNPLCQECDEPETTEHALLQCTALEMERLELTQYFKEKKLKLDLSNLLGLNIELNRSMQYEIQHGLATSILQANEKIFEVIKPGSVLKSIDWNQLASNNPLEDSLAIAKLCDNRSYLLGVFDGHGGPACARVLAKRLLSYIAASLPSQHVSSLLLEQMTPTTEFRPEIESLYAHEFNQYHASVSHLRDTLSNDESQCSMDSTERALLTAFEAMDQQLSEEALAFLLGPEMSDILQRVPRWDWKPWWADAFPSRDKVLQLSTLSTAMSGAVATVAHISSNNLVIANTGDCQAVLGYLSEDGTWGARKLGKEHTSENPSEVERLYSEHPRSERDTVLRMDRLLGQLMPLRAFGDFRFKWPRHVLEKWVIPILGESALPQNYKTPPYLSARPEIIKHTLNPRDKFAVIASDGLWDLLSPTQVVRLVGEHMSGRVALGPLTLPPGDVTLEEINKMLQQRREGLSKRPLDTNAATHLIRHALASTETGLDPDRLSELLSLPDDVVRLFRDDITIVVAYFDTDYLLKSLPQSNQE</sequence>
<keyword evidence="2 4" id="KW-0378">Hydrolase</keyword>
<feature type="domain" description="RNase H type-1" evidence="6">
    <location>
        <begin position="1013"/>
        <end position="1147"/>
    </location>
</feature>
<evidence type="ECO:0000256" key="4">
    <source>
        <dbReference type="RuleBase" id="RU003465"/>
    </source>
</evidence>
<dbReference type="PROSITE" id="PS01032">
    <property type="entry name" value="PPM_1"/>
    <property type="match status" value="1"/>
</dbReference>
<dbReference type="GO" id="GO:0071897">
    <property type="term" value="P:DNA biosynthetic process"/>
    <property type="evidence" value="ECO:0007669"/>
    <property type="project" value="UniProtKB-ARBA"/>
</dbReference>
<dbReference type="Pfam" id="PF00078">
    <property type="entry name" value="RVT_1"/>
    <property type="match status" value="1"/>
</dbReference>
<reference evidence="8" key="1">
    <citation type="submission" date="2018-08" db="EMBL/GenBank/DDBJ databases">
        <authorList>
            <person name="Cornetti L."/>
        </authorList>
    </citation>
    <scope>NUCLEOTIDE SEQUENCE</scope>
    <source>
        <strain evidence="8">IL-B-3</strain>
    </source>
</reference>
<dbReference type="PROSITE" id="PS50879">
    <property type="entry name" value="RNASE_H_1"/>
    <property type="match status" value="1"/>
</dbReference>
<dbReference type="InterPro" id="IPR001932">
    <property type="entry name" value="PPM-type_phosphatase-like_dom"/>
</dbReference>
<dbReference type="Gene3D" id="3.60.40.10">
    <property type="entry name" value="PPM-type phosphatase domain"/>
    <property type="match status" value="1"/>
</dbReference>